<dbReference type="InterPro" id="IPR013201">
    <property type="entry name" value="Prot_inhib_I29"/>
</dbReference>
<dbReference type="InterPro" id="IPR038765">
    <property type="entry name" value="Papain-like_cys_pep_sf"/>
</dbReference>
<dbReference type="SUPFAM" id="SSF54001">
    <property type="entry name" value="Cysteine proteinases"/>
    <property type="match status" value="3"/>
</dbReference>
<dbReference type="Gene3D" id="1.10.287.2250">
    <property type="match status" value="3"/>
</dbReference>
<evidence type="ECO:0000313" key="3">
    <source>
        <dbReference type="EMBL" id="SOQ49732.1"/>
    </source>
</evidence>
<gene>
    <name evidence="3" type="ORF">SFRICE_025814</name>
</gene>
<feature type="signal peptide" evidence="1">
    <location>
        <begin position="1"/>
        <end position="18"/>
    </location>
</feature>
<name>A0A2H1WA61_SPOFR</name>
<dbReference type="Pfam" id="PF08246">
    <property type="entry name" value="Inhibitor_I29"/>
    <property type="match status" value="3"/>
</dbReference>
<evidence type="ECO:0000256" key="1">
    <source>
        <dbReference type="SAM" id="SignalP"/>
    </source>
</evidence>
<feature type="domain" description="Cathepsin propeptide inhibitor" evidence="2">
    <location>
        <begin position="127"/>
        <end position="183"/>
    </location>
</feature>
<reference evidence="3" key="1">
    <citation type="submission" date="2016-07" db="EMBL/GenBank/DDBJ databases">
        <authorList>
            <person name="Bretaudeau A."/>
        </authorList>
    </citation>
    <scope>NUCLEOTIDE SEQUENCE</scope>
    <source>
        <strain evidence="3">Rice</strain>
        <tissue evidence="3">Whole body</tissue>
    </source>
</reference>
<feature type="domain" description="Cathepsin propeptide inhibitor" evidence="2">
    <location>
        <begin position="216"/>
        <end position="274"/>
    </location>
</feature>
<dbReference type="SMART" id="SM00848">
    <property type="entry name" value="Inhibitor_I29"/>
    <property type="match status" value="3"/>
</dbReference>
<feature type="domain" description="Cathepsin propeptide inhibitor" evidence="2">
    <location>
        <begin position="35"/>
        <end position="92"/>
    </location>
</feature>
<sequence>MRSISVVLVLVAVAIANASITPKPHYDIDKAPELYEQYLKDYNKHYKDEATKNEHYLAFVKALKKINEYNAEPNNTAVFGLNQFTDYTEEEWRKMFPGCKFSIYYSRFGDEVNNKPYYDVNKAQELFKKYIKDFNKQYKNEADKNAHYLAFVETLKEINRNNAVSDSAVFDLNYMADYTKEDLIKTRGLLIIVISIVWSLDKNIGYYDLKTSPQLFRQFVIDHKKVYNNITDLLTHYEAFKIHLETINRINQKIKKRGAWQVIDEFADLTLEELQAMQFPI</sequence>
<accession>A0A2H1WA61</accession>
<dbReference type="OrthoDB" id="5855924at2759"/>
<protein>
    <submittedName>
        <fullName evidence="3">SFRICE_025814</fullName>
    </submittedName>
</protein>
<dbReference type="AlphaFoldDB" id="A0A2H1WA61"/>
<keyword evidence="1" id="KW-0732">Signal</keyword>
<dbReference type="EMBL" id="ODYU01007181">
    <property type="protein sequence ID" value="SOQ49732.1"/>
    <property type="molecule type" value="Genomic_DNA"/>
</dbReference>
<evidence type="ECO:0000259" key="2">
    <source>
        <dbReference type="SMART" id="SM00848"/>
    </source>
</evidence>
<organism evidence="3">
    <name type="scientific">Spodoptera frugiperda</name>
    <name type="common">Fall armyworm</name>
    <dbReference type="NCBI Taxonomy" id="7108"/>
    <lineage>
        <taxon>Eukaryota</taxon>
        <taxon>Metazoa</taxon>
        <taxon>Ecdysozoa</taxon>
        <taxon>Arthropoda</taxon>
        <taxon>Hexapoda</taxon>
        <taxon>Insecta</taxon>
        <taxon>Pterygota</taxon>
        <taxon>Neoptera</taxon>
        <taxon>Endopterygota</taxon>
        <taxon>Lepidoptera</taxon>
        <taxon>Glossata</taxon>
        <taxon>Ditrysia</taxon>
        <taxon>Noctuoidea</taxon>
        <taxon>Noctuidae</taxon>
        <taxon>Amphipyrinae</taxon>
        <taxon>Spodoptera</taxon>
    </lineage>
</organism>
<feature type="chain" id="PRO_5013796308" evidence="1">
    <location>
        <begin position="19"/>
        <end position="281"/>
    </location>
</feature>
<proteinExistence type="predicted"/>